<gene>
    <name evidence="1" type="ORF">DFH07DRAFT_792414</name>
</gene>
<dbReference type="AlphaFoldDB" id="A0AAD7KBR2"/>
<dbReference type="Proteomes" id="UP001215280">
    <property type="component" value="Unassembled WGS sequence"/>
</dbReference>
<evidence type="ECO:0000313" key="2">
    <source>
        <dbReference type="Proteomes" id="UP001215280"/>
    </source>
</evidence>
<sequence>MLVSKSVVLEFIARRRMWRLSFNVSTQERLHHPRTGVWYASLALLEQSPPTWVDSRLLIPAPLDPDTDEKDPVAARGIFGSGKARLRPTLSMRIRANEQLRGRRGGHGNDIIVPLDGAEAAGGLGGLQYVGCPYIAADETLHGRLEARLVKPQAECIIC</sequence>
<accession>A0AAD7KBR2</accession>
<evidence type="ECO:0000313" key="1">
    <source>
        <dbReference type="EMBL" id="KAJ7782043.1"/>
    </source>
</evidence>
<comment type="caution">
    <text evidence="1">The sequence shown here is derived from an EMBL/GenBank/DDBJ whole genome shotgun (WGS) entry which is preliminary data.</text>
</comment>
<keyword evidence="2" id="KW-1185">Reference proteome</keyword>
<dbReference type="EMBL" id="JARJLG010000004">
    <property type="protein sequence ID" value="KAJ7782043.1"/>
    <property type="molecule type" value="Genomic_DNA"/>
</dbReference>
<reference evidence="1" key="1">
    <citation type="submission" date="2023-03" db="EMBL/GenBank/DDBJ databases">
        <title>Massive genome expansion in bonnet fungi (Mycena s.s.) driven by repeated elements and novel gene families across ecological guilds.</title>
        <authorList>
            <consortium name="Lawrence Berkeley National Laboratory"/>
            <person name="Harder C.B."/>
            <person name="Miyauchi S."/>
            <person name="Viragh M."/>
            <person name="Kuo A."/>
            <person name="Thoen E."/>
            <person name="Andreopoulos B."/>
            <person name="Lu D."/>
            <person name="Skrede I."/>
            <person name="Drula E."/>
            <person name="Henrissat B."/>
            <person name="Morin E."/>
            <person name="Kohler A."/>
            <person name="Barry K."/>
            <person name="LaButti K."/>
            <person name="Morin E."/>
            <person name="Salamov A."/>
            <person name="Lipzen A."/>
            <person name="Mereny Z."/>
            <person name="Hegedus B."/>
            <person name="Baldrian P."/>
            <person name="Stursova M."/>
            <person name="Weitz H."/>
            <person name="Taylor A."/>
            <person name="Grigoriev I.V."/>
            <person name="Nagy L.G."/>
            <person name="Martin F."/>
            <person name="Kauserud H."/>
        </authorList>
    </citation>
    <scope>NUCLEOTIDE SEQUENCE</scope>
    <source>
        <strain evidence="1">CBHHK188m</strain>
    </source>
</reference>
<organism evidence="1 2">
    <name type="scientific">Mycena maculata</name>
    <dbReference type="NCBI Taxonomy" id="230809"/>
    <lineage>
        <taxon>Eukaryota</taxon>
        <taxon>Fungi</taxon>
        <taxon>Dikarya</taxon>
        <taxon>Basidiomycota</taxon>
        <taxon>Agaricomycotina</taxon>
        <taxon>Agaricomycetes</taxon>
        <taxon>Agaricomycetidae</taxon>
        <taxon>Agaricales</taxon>
        <taxon>Marasmiineae</taxon>
        <taxon>Mycenaceae</taxon>
        <taxon>Mycena</taxon>
    </lineage>
</organism>
<proteinExistence type="predicted"/>
<protein>
    <submittedName>
        <fullName evidence="1">Uncharacterized protein</fullName>
    </submittedName>
</protein>
<name>A0AAD7KBR2_9AGAR</name>